<name>A0ABS5W4Q8_9SPHN</name>
<reference evidence="2 3" key="1">
    <citation type="submission" date="2021-05" db="EMBL/GenBank/DDBJ databases">
        <title>Croceibacterium sp. LX-88 genome sequence.</title>
        <authorList>
            <person name="Luo X."/>
        </authorList>
    </citation>
    <scope>NUCLEOTIDE SEQUENCE [LARGE SCALE GENOMIC DNA]</scope>
    <source>
        <strain evidence="2 3">LX-88</strain>
    </source>
</reference>
<accession>A0ABS5W4Q8</accession>
<keyword evidence="1" id="KW-0732">Signal</keyword>
<evidence type="ECO:0000313" key="2">
    <source>
        <dbReference type="EMBL" id="MBT2134733.1"/>
    </source>
</evidence>
<dbReference type="Proteomes" id="UP000811255">
    <property type="component" value="Unassembled WGS sequence"/>
</dbReference>
<gene>
    <name evidence="2" type="ORF">KK137_10340</name>
</gene>
<protein>
    <recommendedName>
        <fullName evidence="4">Lipoprotein</fullName>
    </recommendedName>
</protein>
<sequence>MTSTSSNVRATLVGIAAGLVLAGCNNSSSGDQEATAEATPVATETATPNPALLPANALLTDPGVKDALRAAFPDPNTLFATVSTDLNADGNDEVIVYAYGPTACGSGGCSLLVFKRDASGLHAVTKTTVTHEPIRELATITNGWRDLSVGVSGGGAASRQVRLQYDGKSYPANPTVLPESATVGATDGTVLFEEPLQGAALPAS</sequence>
<comment type="caution">
    <text evidence="2">The sequence shown here is derived from an EMBL/GenBank/DDBJ whole genome shotgun (WGS) entry which is preliminary data.</text>
</comment>
<feature type="chain" id="PRO_5045443925" description="Lipoprotein" evidence="1">
    <location>
        <begin position="23"/>
        <end position="204"/>
    </location>
</feature>
<organism evidence="2 3">
    <name type="scientific">Croceibacterium selenioxidans</name>
    <dbReference type="NCBI Taxonomy" id="2838833"/>
    <lineage>
        <taxon>Bacteria</taxon>
        <taxon>Pseudomonadati</taxon>
        <taxon>Pseudomonadota</taxon>
        <taxon>Alphaproteobacteria</taxon>
        <taxon>Sphingomonadales</taxon>
        <taxon>Erythrobacteraceae</taxon>
        <taxon>Croceibacterium</taxon>
    </lineage>
</organism>
<dbReference type="EMBL" id="JAHFVK010000002">
    <property type="protein sequence ID" value="MBT2134733.1"/>
    <property type="molecule type" value="Genomic_DNA"/>
</dbReference>
<keyword evidence="3" id="KW-1185">Reference proteome</keyword>
<feature type="signal peptide" evidence="1">
    <location>
        <begin position="1"/>
        <end position="22"/>
    </location>
</feature>
<dbReference type="RefSeq" id="WP_214536358.1">
    <property type="nucleotide sequence ID" value="NZ_JAHFVK010000002.1"/>
</dbReference>
<evidence type="ECO:0008006" key="4">
    <source>
        <dbReference type="Google" id="ProtNLM"/>
    </source>
</evidence>
<evidence type="ECO:0000313" key="3">
    <source>
        <dbReference type="Proteomes" id="UP000811255"/>
    </source>
</evidence>
<proteinExistence type="predicted"/>
<evidence type="ECO:0000256" key="1">
    <source>
        <dbReference type="SAM" id="SignalP"/>
    </source>
</evidence>